<reference evidence="1 2" key="1">
    <citation type="submission" date="2017-08" db="EMBL/GenBank/DDBJ databases">
        <title>Infants hospitalized years apart are colonized by the same room-sourced microbial strains.</title>
        <authorList>
            <person name="Brooks B."/>
            <person name="Olm M.R."/>
            <person name="Firek B.A."/>
            <person name="Baker R."/>
            <person name="Thomas B.C."/>
            <person name="Morowitz M.J."/>
            <person name="Banfield J.F."/>
        </authorList>
    </citation>
    <scope>NUCLEOTIDE SEQUENCE [LARGE SCALE GENOMIC DNA]</scope>
    <source>
        <strain evidence="1">S2_005_002_R2_29</strain>
    </source>
</reference>
<dbReference type="AlphaFoldDB" id="A0A2W5Q1M4"/>
<evidence type="ECO:0000313" key="2">
    <source>
        <dbReference type="Proteomes" id="UP000249417"/>
    </source>
</evidence>
<evidence type="ECO:0000313" key="1">
    <source>
        <dbReference type="EMBL" id="PZQ45230.1"/>
    </source>
</evidence>
<gene>
    <name evidence="1" type="ORF">DI551_07940</name>
</gene>
<dbReference type="EMBL" id="QFQB01000057">
    <property type="protein sequence ID" value="PZQ45230.1"/>
    <property type="molecule type" value="Genomic_DNA"/>
</dbReference>
<dbReference type="Proteomes" id="UP000249417">
    <property type="component" value="Unassembled WGS sequence"/>
</dbReference>
<protein>
    <submittedName>
        <fullName evidence="1">Uncharacterized protein</fullName>
    </submittedName>
</protein>
<sequence>MKYNRLRDFRKIDLRITSTEKFAELLGGEDAGWYHQRVQRLETGDTALTDEVAWEISEKTGAPVYALFVDPKAVNNKTDQEIISRFHAAPNDVKTNIMRQLGMLEMPSYTGADASGLTLHEPAQPNENFKKPS</sequence>
<comment type="caution">
    <text evidence="1">The sequence shown here is derived from an EMBL/GenBank/DDBJ whole genome shotgun (WGS) entry which is preliminary data.</text>
</comment>
<accession>A0A2W5Q1M4</accession>
<name>A0A2W5Q1M4_9BACT</name>
<proteinExistence type="predicted"/>
<organism evidence="1 2">
    <name type="scientific">Micavibrio aeruginosavorus</name>
    <dbReference type="NCBI Taxonomy" id="349221"/>
    <lineage>
        <taxon>Bacteria</taxon>
        <taxon>Pseudomonadati</taxon>
        <taxon>Bdellovibrionota</taxon>
        <taxon>Bdellovibrionia</taxon>
        <taxon>Bdellovibrionales</taxon>
        <taxon>Pseudobdellovibrionaceae</taxon>
        <taxon>Micavibrio</taxon>
    </lineage>
</organism>